<dbReference type="OrthoDB" id="3121242at2759"/>
<name>A0A8H5FC79_9AGAR</name>
<proteinExistence type="predicted"/>
<evidence type="ECO:0000256" key="1">
    <source>
        <dbReference type="SAM" id="MobiDB-lite"/>
    </source>
</evidence>
<feature type="compositionally biased region" description="Pro residues" evidence="1">
    <location>
        <begin position="129"/>
        <end position="153"/>
    </location>
</feature>
<keyword evidence="3" id="KW-1185">Reference proteome</keyword>
<reference evidence="2 3" key="1">
    <citation type="journal article" date="2020" name="ISME J.">
        <title>Uncovering the hidden diversity of litter-decomposition mechanisms in mushroom-forming fungi.</title>
        <authorList>
            <person name="Floudas D."/>
            <person name="Bentzer J."/>
            <person name="Ahren D."/>
            <person name="Johansson T."/>
            <person name="Persson P."/>
            <person name="Tunlid A."/>
        </authorList>
    </citation>
    <scope>NUCLEOTIDE SEQUENCE [LARGE SCALE GENOMIC DNA]</scope>
    <source>
        <strain evidence="2 3">CBS 175.51</strain>
    </source>
</reference>
<comment type="caution">
    <text evidence="2">The sequence shown here is derived from an EMBL/GenBank/DDBJ whole genome shotgun (WGS) entry which is preliminary data.</text>
</comment>
<feature type="compositionally biased region" description="Basic residues" evidence="1">
    <location>
        <begin position="245"/>
        <end position="257"/>
    </location>
</feature>
<feature type="region of interest" description="Disordered" evidence="1">
    <location>
        <begin position="1"/>
        <end position="68"/>
    </location>
</feature>
<dbReference type="Proteomes" id="UP000541558">
    <property type="component" value="Unassembled WGS sequence"/>
</dbReference>
<feature type="compositionally biased region" description="Pro residues" evidence="1">
    <location>
        <begin position="100"/>
        <end position="116"/>
    </location>
</feature>
<feature type="compositionally biased region" description="Basic and acidic residues" evidence="1">
    <location>
        <begin position="42"/>
        <end position="62"/>
    </location>
</feature>
<evidence type="ECO:0000313" key="2">
    <source>
        <dbReference type="EMBL" id="KAF5331242.1"/>
    </source>
</evidence>
<protein>
    <submittedName>
        <fullName evidence="2">Uncharacterized protein</fullName>
    </submittedName>
</protein>
<feature type="compositionally biased region" description="Basic and acidic residues" evidence="1">
    <location>
        <begin position="13"/>
        <end position="32"/>
    </location>
</feature>
<sequence>MEVGDVEAEEDEERKAREERAKRRGEWVKKEEDEVEQVEGVQMRKMEEESQEETQGKGDTARIDLSPKTLPVPLAPVQVEDFQKIQTGVDDAADIAAPSPITPGPLPSLLPSPMPTSSPLTLSQCFLPPSTPFTSPPPRSAPSPPASPPPPTDLPRLTRASKRLYINALEYVPASDSIEPTTLDDGKCTLASEASALGQPLSERRTSLNDKIPRTPFWCDFLMAPTRVLLFLASRVSVTVEPKPPARRAKKPAHRPVKTTIISPKPSKPSRKRSKTTRPPAAAPRTASRSSLSPTLSPARARTPADLEIDDPIPTPADLDRALYEGITFTRCVDISLSAVPYLFGLDACGFQFGGASNSGSLDSGAGVMDVSWDDAM</sequence>
<organism evidence="2 3">
    <name type="scientific">Ephemerocybe angulata</name>
    <dbReference type="NCBI Taxonomy" id="980116"/>
    <lineage>
        <taxon>Eukaryota</taxon>
        <taxon>Fungi</taxon>
        <taxon>Dikarya</taxon>
        <taxon>Basidiomycota</taxon>
        <taxon>Agaricomycotina</taxon>
        <taxon>Agaricomycetes</taxon>
        <taxon>Agaricomycetidae</taxon>
        <taxon>Agaricales</taxon>
        <taxon>Agaricineae</taxon>
        <taxon>Psathyrellaceae</taxon>
        <taxon>Ephemerocybe</taxon>
    </lineage>
</organism>
<feature type="region of interest" description="Disordered" evidence="1">
    <location>
        <begin position="240"/>
        <end position="313"/>
    </location>
</feature>
<evidence type="ECO:0000313" key="3">
    <source>
        <dbReference type="Proteomes" id="UP000541558"/>
    </source>
</evidence>
<accession>A0A8H5FC79</accession>
<feature type="compositionally biased region" description="Acidic residues" evidence="1">
    <location>
        <begin position="1"/>
        <end position="12"/>
    </location>
</feature>
<feature type="region of interest" description="Disordered" evidence="1">
    <location>
        <begin position="94"/>
        <end position="156"/>
    </location>
</feature>
<dbReference type="EMBL" id="JAACJK010000115">
    <property type="protein sequence ID" value="KAF5331242.1"/>
    <property type="molecule type" value="Genomic_DNA"/>
</dbReference>
<dbReference type="AlphaFoldDB" id="A0A8H5FC79"/>
<feature type="compositionally biased region" description="Low complexity" evidence="1">
    <location>
        <begin position="277"/>
        <end position="301"/>
    </location>
</feature>
<gene>
    <name evidence="2" type="ORF">D9611_013143</name>
</gene>